<gene>
    <name evidence="3" type="ORF">AAY42_09225</name>
</gene>
<dbReference type="RefSeq" id="WP_055394449.1">
    <property type="nucleotide sequence ID" value="NZ_LCTZ01000002.1"/>
</dbReference>
<evidence type="ECO:0000259" key="2">
    <source>
        <dbReference type="Pfam" id="PF14534"/>
    </source>
</evidence>
<dbReference type="SUPFAM" id="SSF54427">
    <property type="entry name" value="NTF2-like"/>
    <property type="match status" value="1"/>
</dbReference>
<name>A0A0Q1H8N8_9FLAO</name>
<dbReference type="OrthoDB" id="1155228at2"/>
<keyword evidence="4" id="KW-1185">Reference proteome</keyword>
<dbReference type="InterPro" id="IPR027843">
    <property type="entry name" value="DUF4440"/>
</dbReference>
<dbReference type="Proteomes" id="UP000050827">
    <property type="component" value="Unassembled WGS sequence"/>
</dbReference>
<dbReference type="InterPro" id="IPR032710">
    <property type="entry name" value="NTF2-like_dom_sf"/>
</dbReference>
<reference evidence="3 4" key="1">
    <citation type="submission" date="2015-04" db="EMBL/GenBank/DDBJ databases">
        <title>Complete genome of flavobacterium.</title>
        <authorList>
            <person name="Kwon Y.M."/>
            <person name="Kim S.-J."/>
        </authorList>
    </citation>
    <scope>NUCLEOTIDE SEQUENCE [LARGE SCALE GENOMIC DNA]</scope>
    <source>
        <strain evidence="3 4">DK169</strain>
    </source>
</reference>
<dbReference type="Gene3D" id="3.10.450.50">
    <property type="match status" value="1"/>
</dbReference>
<proteinExistence type="predicted"/>
<dbReference type="Pfam" id="PF14534">
    <property type="entry name" value="DUF4440"/>
    <property type="match status" value="1"/>
</dbReference>
<feature type="chain" id="PRO_5006190525" description="DUF4440 domain-containing protein" evidence="1">
    <location>
        <begin position="19"/>
        <end position="158"/>
    </location>
</feature>
<sequence>MKPIRVLSLSLIILTLIACQETVNSGKDDSDKRNSLLQTIEIFNTAFSKGDLATLDSLTTENYIHTNGNSKAIGKSKWFKYLEKRTAQIQSGNLKVISYTFDEQHVEIYQNNAIVTGKISVVTQDSVLLKENQYRITNLWANVSGVWKRAAFHDGKIK</sequence>
<feature type="signal peptide" evidence="1">
    <location>
        <begin position="1"/>
        <end position="18"/>
    </location>
</feature>
<dbReference type="EMBL" id="LCTZ01000002">
    <property type="protein sequence ID" value="KQC30037.1"/>
    <property type="molecule type" value="Genomic_DNA"/>
</dbReference>
<evidence type="ECO:0000256" key="1">
    <source>
        <dbReference type="SAM" id="SignalP"/>
    </source>
</evidence>
<keyword evidence="1" id="KW-0732">Signal</keyword>
<evidence type="ECO:0000313" key="4">
    <source>
        <dbReference type="Proteomes" id="UP000050827"/>
    </source>
</evidence>
<dbReference type="AlphaFoldDB" id="A0A0Q1H8N8"/>
<dbReference type="PROSITE" id="PS51257">
    <property type="entry name" value="PROKAR_LIPOPROTEIN"/>
    <property type="match status" value="1"/>
</dbReference>
<evidence type="ECO:0000313" key="3">
    <source>
        <dbReference type="EMBL" id="KQC30037.1"/>
    </source>
</evidence>
<organism evidence="3 4">
    <name type="scientific">Flagellimonas eckloniae</name>
    <dbReference type="NCBI Taxonomy" id="346185"/>
    <lineage>
        <taxon>Bacteria</taxon>
        <taxon>Pseudomonadati</taxon>
        <taxon>Bacteroidota</taxon>
        <taxon>Flavobacteriia</taxon>
        <taxon>Flavobacteriales</taxon>
        <taxon>Flavobacteriaceae</taxon>
        <taxon>Flagellimonas</taxon>
    </lineage>
</organism>
<protein>
    <recommendedName>
        <fullName evidence="2">DUF4440 domain-containing protein</fullName>
    </recommendedName>
</protein>
<comment type="caution">
    <text evidence="3">The sequence shown here is derived from an EMBL/GenBank/DDBJ whole genome shotgun (WGS) entry which is preliminary data.</text>
</comment>
<feature type="domain" description="DUF4440" evidence="2">
    <location>
        <begin position="37"/>
        <end position="148"/>
    </location>
</feature>
<accession>A0A0Q1H8N8</accession>